<accession>A0A7I8KK33</accession>
<keyword evidence="3" id="KW-1185">Reference proteome</keyword>
<protein>
    <submittedName>
        <fullName evidence="2">Uncharacterized protein</fullName>
    </submittedName>
</protein>
<feature type="region of interest" description="Disordered" evidence="1">
    <location>
        <begin position="1"/>
        <end position="128"/>
    </location>
</feature>
<feature type="compositionally biased region" description="Basic and acidic residues" evidence="1">
    <location>
        <begin position="12"/>
        <end position="65"/>
    </location>
</feature>
<name>A0A7I8KK33_SPIIN</name>
<evidence type="ECO:0000313" key="3">
    <source>
        <dbReference type="Proteomes" id="UP000663760"/>
    </source>
</evidence>
<dbReference type="AlphaFoldDB" id="A0A7I8KK33"/>
<proteinExistence type="predicted"/>
<dbReference type="Proteomes" id="UP000663760">
    <property type="component" value="Chromosome 6"/>
</dbReference>
<reference evidence="2" key="1">
    <citation type="submission" date="2020-02" db="EMBL/GenBank/DDBJ databases">
        <authorList>
            <person name="Scholz U."/>
            <person name="Mascher M."/>
            <person name="Fiebig A."/>
        </authorList>
    </citation>
    <scope>NUCLEOTIDE SEQUENCE</scope>
</reference>
<sequence length="165" mass="18342">MSNSSPYGPGEGSERDPSLSQGEEKRGGEEEMRKEEGKKIQSVKEGDGGGREGENQAPRAEESREASGGGRRRYLDDDDAPQDHDDGGSAAADNDGYLTPTSPQHSIPSDPPCPLAPRKRKLRPRRRWQKLKVGDQELHRIVRRRLHLPEEVELLLFPVVNDQIA</sequence>
<gene>
    <name evidence="2" type="ORF">SI8410_06008785</name>
</gene>
<feature type="compositionally biased region" description="Basic residues" evidence="1">
    <location>
        <begin position="117"/>
        <end position="128"/>
    </location>
</feature>
<evidence type="ECO:0000313" key="2">
    <source>
        <dbReference type="EMBL" id="CAA7398120.1"/>
    </source>
</evidence>
<evidence type="ECO:0000256" key="1">
    <source>
        <dbReference type="SAM" id="MobiDB-lite"/>
    </source>
</evidence>
<organism evidence="2 3">
    <name type="scientific">Spirodela intermedia</name>
    <name type="common">Intermediate duckweed</name>
    <dbReference type="NCBI Taxonomy" id="51605"/>
    <lineage>
        <taxon>Eukaryota</taxon>
        <taxon>Viridiplantae</taxon>
        <taxon>Streptophyta</taxon>
        <taxon>Embryophyta</taxon>
        <taxon>Tracheophyta</taxon>
        <taxon>Spermatophyta</taxon>
        <taxon>Magnoliopsida</taxon>
        <taxon>Liliopsida</taxon>
        <taxon>Araceae</taxon>
        <taxon>Lemnoideae</taxon>
        <taxon>Spirodela</taxon>
    </lineage>
</organism>
<dbReference type="EMBL" id="LR746269">
    <property type="protein sequence ID" value="CAA7398120.1"/>
    <property type="molecule type" value="Genomic_DNA"/>
</dbReference>